<dbReference type="PANTHER" id="PTHR10151">
    <property type="entry name" value="ECTONUCLEOTIDE PYROPHOSPHATASE/PHOSPHODIESTERASE"/>
    <property type="match status" value="1"/>
</dbReference>
<dbReference type="InterPro" id="IPR017850">
    <property type="entry name" value="Alkaline_phosphatase_core_sf"/>
</dbReference>
<proteinExistence type="predicted"/>
<reference evidence="1 2" key="1">
    <citation type="journal article" date="2019" name="Int. J. Syst. Evol. Microbiol.">
        <title>The Global Catalogue of Microorganisms (GCM) 10K type strain sequencing project: providing services to taxonomists for standard genome sequencing and annotation.</title>
        <authorList>
            <consortium name="The Broad Institute Genomics Platform"/>
            <consortium name="The Broad Institute Genome Sequencing Center for Infectious Disease"/>
            <person name="Wu L."/>
            <person name="Ma J."/>
        </authorList>
    </citation>
    <scope>NUCLEOTIDE SEQUENCE [LARGE SCALE GENOMIC DNA]</scope>
    <source>
        <strain evidence="1 2">JCM 14942</strain>
    </source>
</reference>
<dbReference type="InterPro" id="IPR002591">
    <property type="entry name" value="Phosphodiest/P_Trfase"/>
</dbReference>
<comment type="caution">
    <text evidence="1">The sequence shown here is derived from an EMBL/GenBank/DDBJ whole genome shotgun (WGS) entry which is preliminary data.</text>
</comment>
<dbReference type="SUPFAM" id="SSF53649">
    <property type="entry name" value="Alkaline phosphatase-like"/>
    <property type="match status" value="1"/>
</dbReference>
<evidence type="ECO:0000313" key="1">
    <source>
        <dbReference type="EMBL" id="GAA1537875.1"/>
    </source>
</evidence>
<gene>
    <name evidence="1" type="ORF">GCM10009788_45540</name>
</gene>
<dbReference type="Proteomes" id="UP001500842">
    <property type="component" value="Unassembled WGS sequence"/>
</dbReference>
<dbReference type="Pfam" id="PF01663">
    <property type="entry name" value="Phosphodiest"/>
    <property type="match status" value="1"/>
</dbReference>
<dbReference type="PANTHER" id="PTHR10151:SF120">
    <property type="entry name" value="BIS(5'-ADENOSYL)-TRIPHOSPHATASE"/>
    <property type="match status" value="1"/>
</dbReference>
<sequence length="386" mass="40524">MADAMADGVEAVAAFCEPAYGVRSLGDVVPAAAHALGSPLGPAPSGLVLPGASSYVIFLIDGLGARLLERYAHAAPYLSSLLATSAPATASVPSTTSTSLTTLGTGLTPGAHGLVGFTTRIPGTGDLLNALLWDGDVDPVQWQPHQTTFTSLQAAGVRVTVVNKREFNGSGLTVAAHRGAEYVGVDRVGERIAAVVAASAPGPRQPTLTYVYDGDLDWTGHRWGVASSQWLQQLAMIDHEAEQLREALPADRRLVVIADHGMVDVPVEARVDVSADDDLRAGIALIGGEARFRHLYCTGGAVPDVLATWRERLGERAEVLTRAEAIGKGWFGPVDPSVLPRIGDVVVACRGDFAVLSTEGFPYETRLIGMHGSLTPDEMLIPVLVD</sequence>
<dbReference type="Gene3D" id="3.40.720.10">
    <property type="entry name" value="Alkaline Phosphatase, subunit A"/>
    <property type="match status" value="1"/>
</dbReference>
<protein>
    <submittedName>
        <fullName evidence="1">Alkaline phosphatase family protein</fullName>
    </submittedName>
</protein>
<dbReference type="EMBL" id="BAAAOR010000033">
    <property type="protein sequence ID" value="GAA1537875.1"/>
    <property type="molecule type" value="Genomic_DNA"/>
</dbReference>
<accession>A0ABN2BET3</accession>
<evidence type="ECO:0000313" key="2">
    <source>
        <dbReference type="Proteomes" id="UP001500842"/>
    </source>
</evidence>
<organism evidence="1 2">
    <name type="scientific">Nocardioides humi</name>
    <dbReference type="NCBI Taxonomy" id="449461"/>
    <lineage>
        <taxon>Bacteria</taxon>
        <taxon>Bacillati</taxon>
        <taxon>Actinomycetota</taxon>
        <taxon>Actinomycetes</taxon>
        <taxon>Propionibacteriales</taxon>
        <taxon>Nocardioidaceae</taxon>
        <taxon>Nocardioides</taxon>
    </lineage>
</organism>
<name>A0ABN2BET3_9ACTN</name>
<keyword evidence="2" id="KW-1185">Reference proteome</keyword>